<evidence type="ECO:0000256" key="1">
    <source>
        <dbReference type="SAM" id="Coils"/>
    </source>
</evidence>
<dbReference type="OrthoDB" id="331763at2759"/>
<sequence length="476" mass="52370">MRTRKNPCPGDKIWAEPPEADGSRRLRDPPETQTLNGLCPNPSPDAESKGDLKKPRNGRKQRKRKRSPRAKAGDSQLDSVLAGLAADRVWLDKPVYDRAESLYRQKLADLGRGEAAAAAEFSGIPGAVKEFPGIPNWDIPKGLRCSHGILAACHHVVRGVWLNKLDFEKAEEDFMEKSQFSLPPTLLVVPGTPDEGYGTGLPTPATPGIPDVAAAAEQPPVNGKPQISNREILAAEVWLEKPLYDAAEKSFYEGVFAGNAPEIPESSTQEIPENPAQKMSEIPENPTREIPENPTQFFLHRDSESVWLQKPTYDAAESRFFAREASREKPGIPESPLGNPSRAAPGMKKMDYFLHDKVWLEKHKYDDAERRFYERLNGPTRPQEAGASPILREISRARENIQKSLAASSSAASPGAAGGDQPELLSRISHLEAENQNLRGVVAELQMAIFKLESRLNALEKSSSTSHQPSPVPPTQ</sequence>
<evidence type="ECO:0000313" key="4">
    <source>
        <dbReference type="Proteomes" id="UP000633448"/>
    </source>
</evidence>
<dbReference type="AlphaFoldDB" id="A0A851F6K9"/>
<feature type="region of interest" description="Disordered" evidence="2">
    <location>
        <begin position="264"/>
        <end position="289"/>
    </location>
</feature>
<feature type="region of interest" description="Disordered" evidence="2">
    <location>
        <begin position="1"/>
        <end position="76"/>
    </location>
</feature>
<feature type="non-terminal residue" evidence="3">
    <location>
        <position position="476"/>
    </location>
</feature>
<keyword evidence="1" id="KW-0175">Coiled coil</keyword>
<reference evidence="3" key="1">
    <citation type="submission" date="2019-10" db="EMBL/GenBank/DDBJ databases">
        <title>Bird 10,000 Genomes (B10K) Project - Family phase.</title>
        <authorList>
            <person name="Zhang G."/>
        </authorList>
    </citation>
    <scope>NUCLEOTIDE SEQUENCE</scope>
    <source>
        <strain evidence="3">B10K-DU-002-53</strain>
        <tissue evidence="3">Muscle</tissue>
    </source>
</reference>
<proteinExistence type="predicted"/>
<evidence type="ECO:0000256" key="2">
    <source>
        <dbReference type="SAM" id="MobiDB-lite"/>
    </source>
</evidence>
<comment type="caution">
    <text evidence="3">The sequence shown here is derived from an EMBL/GenBank/DDBJ whole genome shotgun (WGS) entry which is preliminary data.</text>
</comment>
<feature type="non-terminal residue" evidence="3">
    <location>
        <position position="1"/>
    </location>
</feature>
<dbReference type="EMBL" id="WEKX01009332">
    <property type="protein sequence ID" value="NWI88680.1"/>
    <property type="molecule type" value="Genomic_DNA"/>
</dbReference>
<name>A0A851F6K9_PITSO</name>
<feature type="region of interest" description="Disordered" evidence="2">
    <location>
        <begin position="324"/>
        <end position="343"/>
    </location>
</feature>
<feature type="coiled-coil region" evidence="1">
    <location>
        <begin position="428"/>
        <end position="462"/>
    </location>
</feature>
<evidence type="ECO:0000313" key="3">
    <source>
        <dbReference type="EMBL" id="NWI88680.1"/>
    </source>
</evidence>
<protein>
    <submittedName>
        <fullName evidence="3">EF1D factor</fullName>
    </submittedName>
</protein>
<organism evidence="3 4">
    <name type="scientific">Pitta sordida</name>
    <name type="common">Hooded pitta</name>
    <dbReference type="NCBI Taxonomy" id="9163"/>
    <lineage>
        <taxon>Eukaryota</taxon>
        <taxon>Metazoa</taxon>
        <taxon>Chordata</taxon>
        <taxon>Craniata</taxon>
        <taxon>Vertebrata</taxon>
        <taxon>Euteleostomi</taxon>
        <taxon>Archelosauria</taxon>
        <taxon>Archosauria</taxon>
        <taxon>Dinosauria</taxon>
        <taxon>Saurischia</taxon>
        <taxon>Theropoda</taxon>
        <taxon>Coelurosauria</taxon>
        <taxon>Aves</taxon>
        <taxon>Neognathae</taxon>
        <taxon>Neoaves</taxon>
        <taxon>Telluraves</taxon>
        <taxon>Australaves</taxon>
        <taxon>Passeriformes</taxon>
        <taxon>Pittidae</taxon>
        <taxon>Pitta</taxon>
    </lineage>
</organism>
<keyword evidence="4" id="KW-1185">Reference proteome</keyword>
<accession>A0A851F6K9</accession>
<feature type="compositionally biased region" description="Basic and acidic residues" evidence="2">
    <location>
        <begin position="21"/>
        <end position="30"/>
    </location>
</feature>
<feature type="compositionally biased region" description="Basic residues" evidence="2">
    <location>
        <begin position="55"/>
        <end position="69"/>
    </location>
</feature>
<gene>
    <name evidence="3" type="primary">Eef1d</name>
    <name evidence="3" type="ORF">PITSOR_R05842</name>
</gene>
<dbReference type="Proteomes" id="UP000633448">
    <property type="component" value="Unassembled WGS sequence"/>
</dbReference>